<proteinExistence type="predicted"/>
<evidence type="ECO:0000256" key="1">
    <source>
        <dbReference type="SAM" id="Phobius"/>
    </source>
</evidence>
<dbReference type="Proteomes" id="UP000001915">
    <property type="component" value="Chromosome"/>
</dbReference>
<feature type="transmembrane region" description="Helical" evidence="1">
    <location>
        <begin position="243"/>
        <end position="267"/>
    </location>
</feature>
<sequence>MYGDGSPFGNLVSNKKIDLDKIENIEYKLKIKYYLIAIVLIILLIIDLIYIFSKQYYKLLNIELSKPLKLEYIIYSIIVFLCYVMYIYSDVLIHVPFSVNLWNVHPFNFNYEVYMKVGSYHYSHWPYLAYIIYSILFFPIWVYTKLKGFTFYTWHHEAFSIDIFELMYIKTILFIFVLVSARTVYKISKEFKLSDNNSKLSEYLFLSSPFTILPALFISQMDIITIYFMLLGILSYIKHDKKYLMWFALSICLKNYPIFILFPLILLREKKLKEIILYNIIAIAPFIITNSITKVADLLYYHNPPLPYIPAKDIYGEVFSLLLLNKIANLPVFLILYSIICIYCFFTPKKDDDKILSINIIFVTFVSFLFGHSEIVPLYRLVVLSPFIPLLLFTTNLKYLKFNIFIEFISLTFYSIYLLIRHTYVSLSEATRTYSIPLIKFFYKEKSFKYNNIRDLIPILSTEYINNFIYSFMFIGLLILAYLFSYYSYKNNFQSYYSEEIQIKRYLILIRYIPVLVVMIGFIILLFVNKSF</sequence>
<gene>
    <name evidence="2" type="ordered locus">Bmur_1470</name>
</gene>
<feature type="transmembrane region" description="Helical" evidence="1">
    <location>
        <begin position="378"/>
        <end position="395"/>
    </location>
</feature>
<feature type="transmembrane region" description="Helical" evidence="1">
    <location>
        <begin position="468"/>
        <end position="487"/>
    </location>
</feature>
<feature type="transmembrane region" description="Helical" evidence="1">
    <location>
        <begin position="508"/>
        <end position="528"/>
    </location>
</feature>
<feature type="transmembrane region" description="Helical" evidence="1">
    <location>
        <begin position="276"/>
        <end position="296"/>
    </location>
</feature>
<feature type="transmembrane region" description="Helical" evidence="1">
    <location>
        <begin position="33"/>
        <end position="52"/>
    </location>
</feature>
<feature type="transmembrane region" description="Helical" evidence="1">
    <location>
        <begin position="355"/>
        <end position="372"/>
    </location>
</feature>
<evidence type="ECO:0000313" key="3">
    <source>
        <dbReference type="Proteomes" id="UP000001915"/>
    </source>
</evidence>
<dbReference type="STRING" id="526224.Bmur_1470"/>
<dbReference type="RefSeq" id="WP_013113974.1">
    <property type="nucleotide sequence ID" value="NC_014150.1"/>
</dbReference>
<keyword evidence="1" id="KW-0472">Membrane</keyword>
<dbReference type="KEGG" id="brm:Bmur_1470"/>
<protein>
    <submittedName>
        <fullName evidence="2">Uncharacterized protein</fullName>
    </submittedName>
</protein>
<feature type="transmembrane region" description="Helical" evidence="1">
    <location>
        <begin position="125"/>
        <end position="143"/>
    </location>
</feature>
<feature type="transmembrane region" description="Helical" evidence="1">
    <location>
        <begin position="72"/>
        <end position="93"/>
    </location>
</feature>
<feature type="transmembrane region" description="Helical" evidence="1">
    <location>
        <begin position="163"/>
        <end position="184"/>
    </location>
</feature>
<feature type="transmembrane region" description="Helical" evidence="1">
    <location>
        <begin position="402"/>
        <end position="420"/>
    </location>
</feature>
<evidence type="ECO:0000313" key="2">
    <source>
        <dbReference type="EMBL" id="ADG71557.1"/>
    </source>
</evidence>
<dbReference type="AlphaFoldDB" id="D5UA34"/>
<reference evidence="2 3" key="1">
    <citation type="journal article" date="2010" name="Stand. Genomic Sci.">
        <title>Complete genome sequence of Brachyspira murdochii type strain (56-150).</title>
        <authorList>
            <person name="Pati A."/>
            <person name="Sikorski J."/>
            <person name="Gronow S."/>
            <person name="Munk C."/>
            <person name="Lapidus A."/>
            <person name="Copeland A."/>
            <person name="Glavina Del Tio T."/>
            <person name="Nolan M."/>
            <person name="Lucas S."/>
            <person name="Chen F."/>
            <person name="Tice H."/>
            <person name="Cheng J.F."/>
            <person name="Han C."/>
            <person name="Detter J.C."/>
            <person name="Bruce D."/>
            <person name="Tapia R."/>
            <person name="Goodwin L."/>
            <person name="Pitluck S."/>
            <person name="Liolios K."/>
            <person name="Ivanova N."/>
            <person name="Mavromatis K."/>
            <person name="Mikhailova N."/>
            <person name="Chen A."/>
            <person name="Palaniappan K."/>
            <person name="Land M."/>
            <person name="Hauser L."/>
            <person name="Chang Y.J."/>
            <person name="Jeffries C.D."/>
            <person name="Spring S."/>
            <person name="Rohde M."/>
            <person name="Goker M."/>
            <person name="Bristow J."/>
            <person name="Eisen J.A."/>
            <person name="Markowitz V."/>
            <person name="Hugenholtz P."/>
            <person name="Kyrpides N.C."/>
            <person name="Klenk H.P."/>
        </authorList>
    </citation>
    <scope>NUCLEOTIDE SEQUENCE [LARGE SCALE GENOMIC DNA]</scope>
    <source>
        <strain evidence="3">ATCC 51284 / DSM 12563 / 56-150</strain>
    </source>
</reference>
<dbReference type="EMBL" id="CP001959">
    <property type="protein sequence ID" value="ADG71557.1"/>
    <property type="molecule type" value="Genomic_DNA"/>
</dbReference>
<accession>D5UA34</accession>
<keyword evidence="1" id="KW-0812">Transmembrane</keyword>
<keyword evidence="1" id="KW-1133">Transmembrane helix</keyword>
<name>D5UA34_BRAM5</name>
<dbReference type="eggNOG" id="ENOG502Z96J">
    <property type="taxonomic scope" value="Bacteria"/>
</dbReference>
<organism evidence="2 3">
    <name type="scientific">Brachyspira murdochii (strain ATCC 51284 / DSM 12563 / 56-150)</name>
    <name type="common">Serpulina murdochii</name>
    <dbReference type="NCBI Taxonomy" id="526224"/>
    <lineage>
        <taxon>Bacteria</taxon>
        <taxon>Pseudomonadati</taxon>
        <taxon>Spirochaetota</taxon>
        <taxon>Spirochaetia</taxon>
        <taxon>Brachyspirales</taxon>
        <taxon>Brachyspiraceae</taxon>
        <taxon>Brachyspira</taxon>
    </lineage>
</organism>
<feature type="transmembrane region" description="Helical" evidence="1">
    <location>
        <begin position="204"/>
        <end position="237"/>
    </location>
</feature>
<feature type="transmembrane region" description="Helical" evidence="1">
    <location>
        <begin position="327"/>
        <end position="346"/>
    </location>
</feature>
<dbReference type="HOGENOM" id="CLU_511609_0_0_12"/>